<dbReference type="PROSITE" id="PS50004">
    <property type="entry name" value="C2"/>
    <property type="match status" value="1"/>
</dbReference>
<name>C1N5X7_MICPC</name>
<dbReference type="GO" id="GO:0046872">
    <property type="term" value="F:metal ion binding"/>
    <property type="evidence" value="ECO:0007669"/>
    <property type="project" value="UniProtKB-KW"/>
</dbReference>
<dbReference type="Pfam" id="PF17047">
    <property type="entry name" value="SMP_LBD"/>
    <property type="match status" value="1"/>
</dbReference>
<keyword evidence="3" id="KW-0813">Transport</keyword>
<dbReference type="GO" id="GO:0016020">
    <property type="term" value="C:membrane"/>
    <property type="evidence" value="ECO:0007669"/>
    <property type="project" value="UniProtKB-SubCell"/>
</dbReference>
<gene>
    <name evidence="14" type="ORF">MICPUCDRAFT_36336</name>
</gene>
<keyword evidence="10" id="KW-0446">Lipid-binding</keyword>
<evidence type="ECO:0000256" key="5">
    <source>
        <dbReference type="ARBA" id="ARBA00022723"/>
    </source>
</evidence>
<dbReference type="PANTHER" id="PTHR10774">
    <property type="entry name" value="EXTENDED SYNAPTOTAGMIN-RELATED"/>
    <property type="match status" value="1"/>
</dbReference>
<dbReference type="SMART" id="SM00239">
    <property type="entry name" value="C2"/>
    <property type="match status" value="1"/>
</dbReference>
<sequence length="494" mass="56558">MIRALNDETFDQSVLEAAKLKKIFHERLPSWISYPDVDRAPWLNRAARQMWPFLNKAISNSVVWSVERPLNRLVDRSGPISSCKFSKFTLGLEPLIFVSVKAVDEVPNEIGLDIEFKWAALEPEVQLDVGLFDALKLPFAIEKIEAFGTIRLVFGPLCEWWPTFSDMQIAFIGKPTINFNLRLVGGDITKVPKVEKSLSKLIKNAIYNLMVWPNRLDIPITEQDGSIRIHHTGILRVTVYRFHGIYHSVKKVPKPALEIQLVDGDYEKPKVKRYTKTSIHDPKTDAVGEYVVEETFEIRVHDIRAAELKFTGTIGSCRYELGPLIETPNAEVPEDMKFDRPSKSASHLKDDKPGIVFSLHYLPFENEWDIENNINVGMQMPELDLEKLLATGGLDQFCGVLHVTLNRGDRLVARDANGRSDPFVRFSMGKQHQKSSVKYETLNPVWDEEFDFIIGKPELENNLKLRCECWDLDSYGKRDYMGMCSFDTKRIIAQ</sequence>
<evidence type="ECO:0000256" key="9">
    <source>
        <dbReference type="ARBA" id="ARBA00023055"/>
    </source>
</evidence>
<dbReference type="InterPro" id="IPR031468">
    <property type="entry name" value="SMP_LBD"/>
</dbReference>
<keyword evidence="11" id="KW-0472">Membrane</keyword>
<evidence type="ECO:0000256" key="1">
    <source>
        <dbReference type="ARBA" id="ARBA00004167"/>
    </source>
</evidence>
<dbReference type="EMBL" id="GG663748">
    <property type="protein sequence ID" value="EEH52576.1"/>
    <property type="molecule type" value="Genomic_DNA"/>
</dbReference>
<organism evidence="15">
    <name type="scientific">Micromonas pusilla (strain CCMP1545)</name>
    <name type="common">Picoplanktonic green alga</name>
    <dbReference type="NCBI Taxonomy" id="564608"/>
    <lineage>
        <taxon>Eukaryota</taxon>
        <taxon>Viridiplantae</taxon>
        <taxon>Chlorophyta</taxon>
        <taxon>Mamiellophyceae</taxon>
        <taxon>Mamiellales</taxon>
        <taxon>Mamiellaceae</taxon>
        <taxon>Micromonas</taxon>
    </lineage>
</organism>
<reference evidence="14 15" key="1">
    <citation type="journal article" date="2009" name="Science">
        <title>Green evolution and dynamic adaptations revealed by genomes of the marine picoeukaryotes Micromonas.</title>
        <authorList>
            <person name="Worden A.Z."/>
            <person name="Lee J.H."/>
            <person name="Mock T."/>
            <person name="Rouze P."/>
            <person name="Simmons M.P."/>
            <person name="Aerts A.L."/>
            <person name="Allen A.E."/>
            <person name="Cuvelier M.L."/>
            <person name="Derelle E."/>
            <person name="Everett M.V."/>
            <person name="Foulon E."/>
            <person name="Grimwood J."/>
            <person name="Gundlach H."/>
            <person name="Henrissat B."/>
            <person name="Napoli C."/>
            <person name="McDonald S.M."/>
            <person name="Parker M.S."/>
            <person name="Rombauts S."/>
            <person name="Salamov A."/>
            <person name="Von Dassow P."/>
            <person name="Badger J.H."/>
            <person name="Coutinho P.M."/>
            <person name="Demir E."/>
            <person name="Dubchak I."/>
            <person name="Gentemann C."/>
            <person name="Eikrem W."/>
            <person name="Gready J.E."/>
            <person name="John U."/>
            <person name="Lanier W."/>
            <person name="Lindquist E.A."/>
            <person name="Lucas S."/>
            <person name="Mayer K.F."/>
            <person name="Moreau H."/>
            <person name="Not F."/>
            <person name="Otillar R."/>
            <person name="Panaud O."/>
            <person name="Pangilinan J."/>
            <person name="Paulsen I."/>
            <person name="Piegu B."/>
            <person name="Poliakov A."/>
            <person name="Robbens S."/>
            <person name="Schmutz J."/>
            <person name="Toulza E."/>
            <person name="Wyss T."/>
            <person name="Zelensky A."/>
            <person name="Zhou K."/>
            <person name="Armbrust E.V."/>
            <person name="Bhattacharya D."/>
            <person name="Goodenough U.W."/>
            <person name="Van de Peer Y."/>
            <person name="Grigoriev I.V."/>
        </authorList>
    </citation>
    <scope>NUCLEOTIDE SEQUENCE [LARGE SCALE GENOMIC DNA]</scope>
    <source>
        <strain evidence="14 15">CCMP1545</strain>
    </source>
</reference>
<dbReference type="InterPro" id="IPR039010">
    <property type="entry name" value="Synaptotagmin_SMP"/>
</dbReference>
<evidence type="ECO:0000256" key="2">
    <source>
        <dbReference type="ARBA" id="ARBA00006996"/>
    </source>
</evidence>
<evidence type="ECO:0000256" key="8">
    <source>
        <dbReference type="ARBA" id="ARBA00022989"/>
    </source>
</evidence>
<dbReference type="RefSeq" id="XP_003063440.1">
    <property type="nucleotide sequence ID" value="XM_003063394.1"/>
</dbReference>
<evidence type="ECO:0000313" key="15">
    <source>
        <dbReference type="Proteomes" id="UP000001876"/>
    </source>
</evidence>
<keyword evidence="7" id="KW-0106">Calcium</keyword>
<dbReference type="InterPro" id="IPR000008">
    <property type="entry name" value="C2_dom"/>
</dbReference>
<dbReference type="KEGG" id="mpp:MICPUCDRAFT_36336"/>
<dbReference type="AlphaFoldDB" id="C1N5X7"/>
<evidence type="ECO:0000256" key="3">
    <source>
        <dbReference type="ARBA" id="ARBA00022448"/>
    </source>
</evidence>
<keyword evidence="4" id="KW-0812">Transmembrane</keyword>
<keyword evidence="8" id="KW-1133">Transmembrane helix</keyword>
<evidence type="ECO:0000259" key="12">
    <source>
        <dbReference type="PROSITE" id="PS50004"/>
    </source>
</evidence>
<evidence type="ECO:0000256" key="4">
    <source>
        <dbReference type="ARBA" id="ARBA00022692"/>
    </source>
</evidence>
<dbReference type="SUPFAM" id="SSF49562">
    <property type="entry name" value="C2 domain (Calcium/lipid-binding domain, CaLB)"/>
    <property type="match status" value="1"/>
</dbReference>
<dbReference type="GO" id="GO:0008289">
    <property type="term" value="F:lipid binding"/>
    <property type="evidence" value="ECO:0007669"/>
    <property type="project" value="UniProtKB-KW"/>
</dbReference>
<dbReference type="InterPro" id="IPR035892">
    <property type="entry name" value="C2_domain_sf"/>
</dbReference>
<dbReference type="OrthoDB" id="498584at2759"/>
<evidence type="ECO:0000256" key="6">
    <source>
        <dbReference type="ARBA" id="ARBA00022737"/>
    </source>
</evidence>
<protein>
    <submittedName>
        <fullName evidence="14">Predicted protein</fullName>
    </submittedName>
</protein>
<dbReference type="PRINTS" id="PR00360">
    <property type="entry name" value="C2DOMAIN"/>
</dbReference>
<dbReference type="Gene3D" id="2.60.40.150">
    <property type="entry name" value="C2 domain"/>
    <property type="match status" value="1"/>
</dbReference>
<keyword evidence="15" id="KW-1185">Reference proteome</keyword>
<comment type="subcellular location">
    <subcellularLocation>
        <location evidence="1">Membrane</location>
        <topology evidence="1">Single-pass membrane protein</topology>
    </subcellularLocation>
</comment>
<dbReference type="OMA" id="HICLNEL"/>
<evidence type="ECO:0000313" key="14">
    <source>
        <dbReference type="EMBL" id="EEH52576.1"/>
    </source>
</evidence>
<dbReference type="GO" id="GO:0005783">
    <property type="term" value="C:endoplasmic reticulum"/>
    <property type="evidence" value="ECO:0007669"/>
    <property type="project" value="TreeGrafter"/>
</dbReference>
<accession>C1N5X7</accession>
<evidence type="ECO:0000256" key="11">
    <source>
        <dbReference type="ARBA" id="ARBA00023136"/>
    </source>
</evidence>
<feature type="non-terminal residue" evidence="14">
    <location>
        <position position="494"/>
    </location>
</feature>
<dbReference type="eggNOG" id="KOG1012">
    <property type="taxonomic scope" value="Eukaryota"/>
</dbReference>
<dbReference type="PANTHER" id="PTHR10774:SF190">
    <property type="entry name" value="C2 CALCIUM_LIPID-BINDING ENDONUCLEASE_EXONUCLEASE_PHOSPHATASE-RELATED"/>
    <property type="match status" value="1"/>
</dbReference>
<dbReference type="GeneID" id="9688879"/>
<dbReference type="InterPro" id="IPR045050">
    <property type="entry name" value="Synaptotagmin_plant"/>
</dbReference>
<evidence type="ECO:0000256" key="7">
    <source>
        <dbReference type="ARBA" id="ARBA00022837"/>
    </source>
</evidence>
<evidence type="ECO:0000259" key="13">
    <source>
        <dbReference type="PROSITE" id="PS51847"/>
    </source>
</evidence>
<evidence type="ECO:0000256" key="10">
    <source>
        <dbReference type="ARBA" id="ARBA00023121"/>
    </source>
</evidence>
<dbReference type="Proteomes" id="UP000001876">
    <property type="component" value="Unassembled WGS sequence"/>
</dbReference>
<keyword evidence="9" id="KW-0445">Lipid transport</keyword>
<dbReference type="Pfam" id="PF00168">
    <property type="entry name" value="C2"/>
    <property type="match status" value="1"/>
</dbReference>
<feature type="domain" description="C2" evidence="12">
    <location>
        <begin position="379"/>
        <end position="494"/>
    </location>
</feature>
<keyword evidence="5" id="KW-0479">Metal-binding</keyword>
<comment type="similarity">
    <text evidence="2">Belongs to the synaptotagmin family.</text>
</comment>
<proteinExistence type="inferred from homology"/>
<keyword evidence="6" id="KW-0677">Repeat</keyword>
<dbReference type="CDD" id="cd00030">
    <property type="entry name" value="C2"/>
    <property type="match status" value="1"/>
</dbReference>
<dbReference type="PROSITE" id="PS51847">
    <property type="entry name" value="SMP"/>
    <property type="match status" value="1"/>
</dbReference>
<feature type="domain" description="SMP-LTD" evidence="13">
    <location>
        <begin position="36"/>
        <end position="221"/>
    </location>
</feature>
<dbReference type="CDD" id="cd21677">
    <property type="entry name" value="SMP_SYT"/>
    <property type="match status" value="1"/>
</dbReference>
<dbReference type="GO" id="GO:0006869">
    <property type="term" value="P:lipid transport"/>
    <property type="evidence" value="ECO:0007669"/>
    <property type="project" value="UniProtKB-KW"/>
</dbReference>